<gene>
    <name evidence="2" type="ORF">DFH08DRAFT_971895</name>
</gene>
<sequence>MHITADNVFDNVFERLKLDDDSGFHPRKGFEHTCGSENWDFYVVTRGFVPGIYTLVNKFKGSAHKKYAGWSAATSAFRLDIRPSASVNARPKAAASMPHHSTPSHSLVSHPKSEVSMPLTSTPTRKPTHTPHTSTSAPSTPTRPGKALYVYSQGQGTTIFADQKHASAAVRRGLADGSFRKVEVTATVRDAFERAEESALECYNISDFSDGE</sequence>
<accession>A0AAD6ZCK7</accession>
<protein>
    <submittedName>
        <fullName evidence="2">Uncharacterized protein</fullName>
    </submittedName>
</protein>
<dbReference type="Proteomes" id="UP001218218">
    <property type="component" value="Unassembled WGS sequence"/>
</dbReference>
<reference evidence="2" key="1">
    <citation type="submission" date="2023-03" db="EMBL/GenBank/DDBJ databases">
        <title>Massive genome expansion in bonnet fungi (Mycena s.s.) driven by repeated elements and novel gene families across ecological guilds.</title>
        <authorList>
            <consortium name="Lawrence Berkeley National Laboratory"/>
            <person name="Harder C.B."/>
            <person name="Miyauchi S."/>
            <person name="Viragh M."/>
            <person name="Kuo A."/>
            <person name="Thoen E."/>
            <person name="Andreopoulos B."/>
            <person name="Lu D."/>
            <person name="Skrede I."/>
            <person name="Drula E."/>
            <person name="Henrissat B."/>
            <person name="Morin E."/>
            <person name="Kohler A."/>
            <person name="Barry K."/>
            <person name="LaButti K."/>
            <person name="Morin E."/>
            <person name="Salamov A."/>
            <person name="Lipzen A."/>
            <person name="Mereny Z."/>
            <person name="Hegedus B."/>
            <person name="Baldrian P."/>
            <person name="Stursova M."/>
            <person name="Weitz H."/>
            <person name="Taylor A."/>
            <person name="Grigoriev I.V."/>
            <person name="Nagy L.G."/>
            <person name="Martin F."/>
            <person name="Kauserud H."/>
        </authorList>
    </citation>
    <scope>NUCLEOTIDE SEQUENCE</scope>
    <source>
        <strain evidence="2">CBHHK002</strain>
    </source>
</reference>
<feature type="region of interest" description="Disordered" evidence="1">
    <location>
        <begin position="88"/>
        <end position="146"/>
    </location>
</feature>
<comment type="caution">
    <text evidence="2">The sequence shown here is derived from an EMBL/GenBank/DDBJ whole genome shotgun (WGS) entry which is preliminary data.</text>
</comment>
<evidence type="ECO:0000313" key="2">
    <source>
        <dbReference type="EMBL" id="KAJ7315539.1"/>
    </source>
</evidence>
<feature type="compositionally biased region" description="Low complexity" evidence="1">
    <location>
        <begin position="120"/>
        <end position="144"/>
    </location>
</feature>
<keyword evidence="3" id="KW-1185">Reference proteome</keyword>
<evidence type="ECO:0000256" key="1">
    <source>
        <dbReference type="SAM" id="MobiDB-lite"/>
    </source>
</evidence>
<organism evidence="2 3">
    <name type="scientific">Mycena albidolilacea</name>
    <dbReference type="NCBI Taxonomy" id="1033008"/>
    <lineage>
        <taxon>Eukaryota</taxon>
        <taxon>Fungi</taxon>
        <taxon>Dikarya</taxon>
        <taxon>Basidiomycota</taxon>
        <taxon>Agaricomycotina</taxon>
        <taxon>Agaricomycetes</taxon>
        <taxon>Agaricomycetidae</taxon>
        <taxon>Agaricales</taxon>
        <taxon>Marasmiineae</taxon>
        <taxon>Mycenaceae</taxon>
        <taxon>Mycena</taxon>
    </lineage>
</organism>
<dbReference type="EMBL" id="JARIHO010000061">
    <property type="protein sequence ID" value="KAJ7315539.1"/>
    <property type="molecule type" value="Genomic_DNA"/>
</dbReference>
<evidence type="ECO:0000313" key="3">
    <source>
        <dbReference type="Proteomes" id="UP001218218"/>
    </source>
</evidence>
<dbReference type="AlphaFoldDB" id="A0AAD6ZCK7"/>
<name>A0AAD6ZCK7_9AGAR</name>
<proteinExistence type="predicted"/>